<protein>
    <submittedName>
        <fullName evidence="1">Uncharacterized protein</fullName>
    </submittedName>
</protein>
<sequence>MLKAQGILKFDMRGWVENVYAASATISSRSEEAGMSIYLKRPPARIVADFNNVGPHTSSLGLFSTPLCAHPGLLVICKHWLF</sequence>
<proteinExistence type="predicted"/>
<evidence type="ECO:0000313" key="2">
    <source>
        <dbReference type="Proteomes" id="UP000054549"/>
    </source>
</evidence>
<dbReference type="HOGENOM" id="CLU_2557793_0_0_1"/>
<dbReference type="Proteomes" id="UP000054549">
    <property type="component" value="Unassembled WGS sequence"/>
</dbReference>
<gene>
    <name evidence="1" type="ORF">M378DRAFT_159999</name>
</gene>
<evidence type="ECO:0000313" key="1">
    <source>
        <dbReference type="EMBL" id="KIL67035.1"/>
    </source>
</evidence>
<reference evidence="1 2" key="1">
    <citation type="submission" date="2014-04" db="EMBL/GenBank/DDBJ databases">
        <title>Evolutionary Origins and Diversification of the Mycorrhizal Mutualists.</title>
        <authorList>
            <consortium name="DOE Joint Genome Institute"/>
            <consortium name="Mycorrhizal Genomics Consortium"/>
            <person name="Kohler A."/>
            <person name="Kuo A."/>
            <person name="Nagy L.G."/>
            <person name="Floudas D."/>
            <person name="Copeland A."/>
            <person name="Barry K.W."/>
            <person name="Cichocki N."/>
            <person name="Veneault-Fourrey C."/>
            <person name="LaButti K."/>
            <person name="Lindquist E.A."/>
            <person name="Lipzen A."/>
            <person name="Lundell T."/>
            <person name="Morin E."/>
            <person name="Murat C."/>
            <person name="Riley R."/>
            <person name="Ohm R."/>
            <person name="Sun H."/>
            <person name="Tunlid A."/>
            <person name="Henrissat B."/>
            <person name="Grigoriev I.V."/>
            <person name="Hibbett D.S."/>
            <person name="Martin F."/>
        </authorList>
    </citation>
    <scope>NUCLEOTIDE SEQUENCE [LARGE SCALE GENOMIC DNA]</scope>
    <source>
        <strain evidence="1 2">Koide BX008</strain>
    </source>
</reference>
<accession>A0A0C2SUH4</accession>
<name>A0A0C2SUH4_AMAMK</name>
<dbReference type="AlphaFoldDB" id="A0A0C2SUH4"/>
<organism evidence="1 2">
    <name type="scientific">Amanita muscaria (strain Koide BX008)</name>
    <dbReference type="NCBI Taxonomy" id="946122"/>
    <lineage>
        <taxon>Eukaryota</taxon>
        <taxon>Fungi</taxon>
        <taxon>Dikarya</taxon>
        <taxon>Basidiomycota</taxon>
        <taxon>Agaricomycotina</taxon>
        <taxon>Agaricomycetes</taxon>
        <taxon>Agaricomycetidae</taxon>
        <taxon>Agaricales</taxon>
        <taxon>Pluteineae</taxon>
        <taxon>Amanitaceae</taxon>
        <taxon>Amanita</taxon>
    </lineage>
</organism>
<dbReference type="EMBL" id="KN818233">
    <property type="protein sequence ID" value="KIL67035.1"/>
    <property type="molecule type" value="Genomic_DNA"/>
</dbReference>
<dbReference type="InParanoid" id="A0A0C2SUH4"/>
<keyword evidence="2" id="KW-1185">Reference proteome</keyword>